<dbReference type="GO" id="GO:0016887">
    <property type="term" value="F:ATP hydrolysis activity"/>
    <property type="evidence" value="ECO:0007669"/>
    <property type="project" value="InterPro"/>
</dbReference>
<feature type="domain" description="Endonuclease GajA/Old nuclease/RecF-like AAA" evidence="1">
    <location>
        <begin position="220"/>
        <end position="270"/>
    </location>
</feature>
<evidence type="ECO:0000313" key="2">
    <source>
        <dbReference type="EMBL" id="ABW18175.1"/>
    </source>
</evidence>
<sequence length="311" mass="36741">MKCVYIQRYHIDKIRDTVRNDLLGEVPMIYLNVFKFPDESMEFNFFMGIQRTCYDSFYPFKVLSKRNFERIDFEPITILYGGNGSGKSTALNVIAEKLKIHRDSIYNKSNFYGDYVNLCNVELNEDIPKSSKIITSDDVFDYMLNIRNLNEGIDQKRENLFDEYLDAKYASFKFKSMADYDQLKKVNKARSKTQSRFVRSELMDNVRGYSNGESAFIYFTEKIGEEGLYILDEPENSLSPELQIELIQFIEESARFFNCQFIISTHSPFLLSIKGAKIYDLDENPVDVKPWTELKNVRIYYDFFKKYENKF</sequence>
<dbReference type="KEGG" id="aoe:Clos_0615"/>
<dbReference type="STRING" id="350688.Clos_0615"/>
<dbReference type="EMBL" id="CP000853">
    <property type="protein sequence ID" value="ABW18175.1"/>
    <property type="molecule type" value="Genomic_DNA"/>
</dbReference>
<dbReference type="PANTHER" id="PTHR43581">
    <property type="entry name" value="ATP/GTP PHOSPHATASE"/>
    <property type="match status" value="1"/>
</dbReference>
<dbReference type="AlphaFoldDB" id="A8MM08"/>
<gene>
    <name evidence="2" type="ordered locus">Clos_0615</name>
</gene>
<evidence type="ECO:0000313" key="3">
    <source>
        <dbReference type="Proteomes" id="UP000000269"/>
    </source>
</evidence>
<protein>
    <recommendedName>
        <fullName evidence="1">Endonuclease GajA/Old nuclease/RecF-like AAA domain-containing protein</fullName>
    </recommendedName>
</protein>
<dbReference type="Proteomes" id="UP000000269">
    <property type="component" value="Chromosome"/>
</dbReference>
<dbReference type="eggNOG" id="COG3910">
    <property type="taxonomic scope" value="Bacteria"/>
</dbReference>
<dbReference type="CDD" id="cd00267">
    <property type="entry name" value="ABC_ATPase"/>
    <property type="match status" value="1"/>
</dbReference>
<evidence type="ECO:0000259" key="1">
    <source>
        <dbReference type="Pfam" id="PF13175"/>
    </source>
</evidence>
<dbReference type="SUPFAM" id="SSF52540">
    <property type="entry name" value="P-loop containing nucleoside triphosphate hydrolases"/>
    <property type="match status" value="1"/>
</dbReference>
<reference evidence="3" key="1">
    <citation type="submission" date="2007-10" db="EMBL/GenBank/DDBJ databases">
        <title>Complete genome of Alkaliphilus oremlandii OhILAs.</title>
        <authorList>
            <person name="Copeland A."/>
            <person name="Lucas S."/>
            <person name="Lapidus A."/>
            <person name="Barry K."/>
            <person name="Detter J.C."/>
            <person name="Glavina del Rio T."/>
            <person name="Hammon N."/>
            <person name="Israni S."/>
            <person name="Dalin E."/>
            <person name="Tice H."/>
            <person name="Pitluck S."/>
            <person name="Chain P."/>
            <person name="Malfatti S."/>
            <person name="Shin M."/>
            <person name="Vergez L."/>
            <person name="Schmutz J."/>
            <person name="Larimer F."/>
            <person name="Land M."/>
            <person name="Hauser L."/>
            <person name="Kyrpides N."/>
            <person name="Mikhailova N."/>
            <person name="Stolz J.F."/>
            <person name="Dawson A."/>
            <person name="Fisher E."/>
            <person name="Crable B."/>
            <person name="Perera E."/>
            <person name="Lisak J."/>
            <person name="Ranganathan M."/>
            <person name="Basu P."/>
            <person name="Richardson P."/>
        </authorList>
    </citation>
    <scope>NUCLEOTIDE SEQUENCE [LARGE SCALE GENOMIC DNA]</scope>
    <source>
        <strain evidence="3">OhILAs</strain>
    </source>
</reference>
<dbReference type="HOGENOM" id="CLU_079631_1_0_9"/>
<dbReference type="GO" id="GO:0005524">
    <property type="term" value="F:ATP binding"/>
    <property type="evidence" value="ECO:0007669"/>
    <property type="project" value="InterPro"/>
</dbReference>
<name>A8MM08_ALKOO</name>
<dbReference type="InterPro" id="IPR051396">
    <property type="entry name" value="Bact_Antivir_Def_Nuclease"/>
</dbReference>
<dbReference type="InterPro" id="IPR027417">
    <property type="entry name" value="P-loop_NTPase"/>
</dbReference>
<keyword evidence="3" id="KW-1185">Reference proteome</keyword>
<proteinExistence type="predicted"/>
<dbReference type="Pfam" id="PF13175">
    <property type="entry name" value="AAA_15"/>
    <property type="match status" value="1"/>
</dbReference>
<dbReference type="Gene3D" id="3.40.50.300">
    <property type="entry name" value="P-loop containing nucleotide triphosphate hydrolases"/>
    <property type="match status" value="1"/>
</dbReference>
<organism evidence="2 3">
    <name type="scientific">Alkaliphilus oremlandii (strain OhILAs)</name>
    <name type="common">Clostridium oremlandii (strain OhILAs)</name>
    <dbReference type="NCBI Taxonomy" id="350688"/>
    <lineage>
        <taxon>Bacteria</taxon>
        <taxon>Bacillati</taxon>
        <taxon>Bacillota</taxon>
        <taxon>Clostridia</taxon>
        <taxon>Peptostreptococcales</taxon>
        <taxon>Natronincolaceae</taxon>
        <taxon>Alkaliphilus</taxon>
    </lineage>
</organism>
<dbReference type="InterPro" id="IPR041685">
    <property type="entry name" value="AAA_GajA/Old/RecF-like"/>
</dbReference>
<dbReference type="PANTHER" id="PTHR43581:SF4">
    <property type="entry name" value="ATP_GTP PHOSPHATASE"/>
    <property type="match status" value="1"/>
</dbReference>
<accession>A8MM08</accession>